<dbReference type="Pfam" id="PF00027">
    <property type="entry name" value="cNMP_binding"/>
    <property type="match status" value="1"/>
</dbReference>
<dbReference type="PROSITE" id="PS51063">
    <property type="entry name" value="HTH_CRP_2"/>
    <property type="match status" value="1"/>
</dbReference>
<evidence type="ECO:0000259" key="4">
    <source>
        <dbReference type="PROSITE" id="PS50042"/>
    </source>
</evidence>
<dbReference type="STRING" id="113562.SAMN04489716_4158"/>
<dbReference type="InterPro" id="IPR018490">
    <property type="entry name" value="cNMP-bd_dom_sf"/>
</dbReference>
<dbReference type="InterPro" id="IPR000595">
    <property type="entry name" value="cNMP-bd_dom"/>
</dbReference>
<keyword evidence="3" id="KW-0804">Transcription</keyword>
<dbReference type="InterPro" id="IPR036390">
    <property type="entry name" value="WH_DNA-bd_sf"/>
</dbReference>
<feature type="domain" description="Cyclic nucleotide-binding" evidence="4">
    <location>
        <begin position="11"/>
        <end position="120"/>
    </location>
</feature>
<dbReference type="Gene3D" id="1.10.10.10">
    <property type="entry name" value="Winged helix-like DNA-binding domain superfamily/Winged helix DNA-binding domain"/>
    <property type="match status" value="1"/>
</dbReference>
<feature type="domain" description="HTH crp-type" evidence="5">
    <location>
        <begin position="145"/>
        <end position="219"/>
    </location>
</feature>
<dbReference type="OrthoDB" id="41390at2"/>
<dbReference type="EMBL" id="LT629758">
    <property type="protein sequence ID" value="SDT50465.1"/>
    <property type="molecule type" value="Genomic_DNA"/>
</dbReference>
<dbReference type="GO" id="GO:0003700">
    <property type="term" value="F:DNA-binding transcription factor activity"/>
    <property type="evidence" value="ECO:0007669"/>
    <property type="project" value="TreeGrafter"/>
</dbReference>
<dbReference type="AlphaFoldDB" id="A0A1H2AWQ9"/>
<dbReference type="GO" id="GO:0016301">
    <property type="term" value="F:kinase activity"/>
    <property type="evidence" value="ECO:0007669"/>
    <property type="project" value="UniProtKB-KW"/>
</dbReference>
<keyword evidence="6" id="KW-0418">Kinase</keyword>
<dbReference type="PROSITE" id="PS50042">
    <property type="entry name" value="CNMP_BINDING_3"/>
    <property type="match status" value="1"/>
</dbReference>
<evidence type="ECO:0000256" key="3">
    <source>
        <dbReference type="ARBA" id="ARBA00023163"/>
    </source>
</evidence>
<protein>
    <submittedName>
        <fullName evidence="6">cAMP-binding domain of CRP or a regulatory subunit of cAMP-dependent protein kinases</fullName>
    </submittedName>
</protein>
<dbReference type="PANTHER" id="PTHR24567:SF74">
    <property type="entry name" value="HTH-TYPE TRANSCRIPTIONAL REGULATOR ARCR"/>
    <property type="match status" value="1"/>
</dbReference>
<dbReference type="Gene3D" id="2.60.120.10">
    <property type="entry name" value="Jelly Rolls"/>
    <property type="match status" value="1"/>
</dbReference>
<keyword evidence="1" id="KW-0805">Transcription regulation</keyword>
<evidence type="ECO:0000313" key="7">
    <source>
        <dbReference type="Proteomes" id="UP000198688"/>
    </source>
</evidence>
<sequence>MTRADDVGRPFWQALDPSHRAALSAMGSPRDYPPQAVLVREGDETDFAVVILKGCVKVSLESAGGYQTVLGLRDAGDVVGEQACMDGRPRSATLSAITRVEALILHGPPLRLFLSRNADVAALLHRTVSARLREADRHRAAAGSESAPQRLASLLLDLGRKYGVATAADGIRLELPLSQSDLAGLISTSPRTIGRALEQWRDDKLISTGRQSLVLLSPEDLRLIAGI</sequence>
<keyword evidence="2" id="KW-0238">DNA-binding</keyword>
<evidence type="ECO:0000259" key="5">
    <source>
        <dbReference type="PROSITE" id="PS51063"/>
    </source>
</evidence>
<dbReference type="SUPFAM" id="SSF51206">
    <property type="entry name" value="cAMP-binding domain-like"/>
    <property type="match status" value="1"/>
</dbReference>
<dbReference type="GO" id="GO:0003677">
    <property type="term" value="F:DNA binding"/>
    <property type="evidence" value="ECO:0007669"/>
    <property type="project" value="UniProtKB-KW"/>
</dbReference>
<evidence type="ECO:0000256" key="2">
    <source>
        <dbReference type="ARBA" id="ARBA00023125"/>
    </source>
</evidence>
<dbReference type="InterPro" id="IPR012318">
    <property type="entry name" value="HTH_CRP"/>
</dbReference>
<dbReference type="InterPro" id="IPR036388">
    <property type="entry name" value="WH-like_DNA-bd_sf"/>
</dbReference>
<evidence type="ECO:0000313" key="6">
    <source>
        <dbReference type="EMBL" id="SDT50465.1"/>
    </source>
</evidence>
<gene>
    <name evidence="6" type="ORF">SAMN04489716_4158</name>
</gene>
<accession>A0A1H2AWQ9</accession>
<keyword evidence="7" id="KW-1185">Reference proteome</keyword>
<dbReference type="RefSeq" id="WP_092546162.1">
    <property type="nucleotide sequence ID" value="NZ_BOMJ01000042.1"/>
</dbReference>
<name>A0A1H2AWQ9_9ACTN</name>
<dbReference type="InterPro" id="IPR050397">
    <property type="entry name" value="Env_Response_Regulators"/>
</dbReference>
<dbReference type="CDD" id="cd00038">
    <property type="entry name" value="CAP_ED"/>
    <property type="match status" value="1"/>
</dbReference>
<dbReference type="SMART" id="SM00100">
    <property type="entry name" value="cNMP"/>
    <property type="match status" value="1"/>
</dbReference>
<reference evidence="6 7" key="1">
    <citation type="submission" date="2016-10" db="EMBL/GenBank/DDBJ databases">
        <authorList>
            <person name="de Groot N.N."/>
        </authorList>
    </citation>
    <scope>NUCLEOTIDE SEQUENCE [LARGE SCALE GENOMIC DNA]</scope>
    <source>
        <strain evidence="6 7">DSM 43941</strain>
    </source>
</reference>
<dbReference type="SUPFAM" id="SSF46785">
    <property type="entry name" value="Winged helix' DNA-binding domain"/>
    <property type="match status" value="1"/>
</dbReference>
<dbReference type="PANTHER" id="PTHR24567">
    <property type="entry name" value="CRP FAMILY TRANSCRIPTIONAL REGULATORY PROTEIN"/>
    <property type="match status" value="1"/>
</dbReference>
<dbReference type="GO" id="GO:0005829">
    <property type="term" value="C:cytosol"/>
    <property type="evidence" value="ECO:0007669"/>
    <property type="project" value="TreeGrafter"/>
</dbReference>
<dbReference type="InterPro" id="IPR014710">
    <property type="entry name" value="RmlC-like_jellyroll"/>
</dbReference>
<keyword evidence="6" id="KW-0808">Transferase</keyword>
<proteinExistence type="predicted"/>
<dbReference type="Proteomes" id="UP000198688">
    <property type="component" value="Chromosome I"/>
</dbReference>
<dbReference type="SMART" id="SM00419">
    <property type="entry name" value="HTH_CRP"/>
    <property type="match status" value="1"/>
</dbReference>
<organism evidence="6 7">
    <name type="scientific">Actinoplanes derwentensis</name>
    <dbReference type="NCBI Taxonomy" id="113562"/>
    <lineage>
        <taxon>Bacteria</taxon>
        <taxon>Bacillati</taxon>
        <taxon>Actinomycetota</taxon>
        <taxon>Actinomycetes</taxon>
        <taxon>Micromonosporales</taxon>
        <taxon>Micromonosporaceae</taxon>
        <taxon>Actinoplanes</taxon>
    </lineage>
</organism>
<dbReference type="Pfam" id="PF13545">
    <property type="entry name" value="HTH_Crp_2"/>
    <property type="match status" value="1"/>
</dbReference>
<evidence type="ECO:0000256" key="1">
    <source>
        <dbReference type="ARBA" id="ARBA00023015"/>
    </source>
</evidence>